<evidence type="ECO:0000313" key="4">
    <source>
        <dbReference type="EMBL" id="CAF2048828.1"/>
    </source>
</evidence>
<accession>A0A815HY08</accession>
<dbReference type="Proteomes" id="UP000663855">
    <property type="component" value="Unassembled WGS sequence"/>
</dbReference>
<feature type="region of interest" description="Disordered" evidence="1">
    <location>
        <begin position="1"/>
        <end position="25"/>
    </location>
</feature>
<organism evidence="2 7">
    <name type="scientific">Rotaria magnacalcarata</name>
    <dbReference type="NCBI Taxonomy" id="392030"/>
    <lineage>
        <taxon>Eukaryota</taxon>
        <taxon>Metazoa</taxon>
        <taxon>Spiralia</taxon>
        <taxon>Gnathifera</taxon>
        <taxon>Rotifera</taxon>
        <taxon>Eurotatoria</taxon>
        <taxon>Bdelloidea</taxon>
        <taxon>Philodinida</taxon>
        <taxon>Philodinidae</taxon>
        <taxon>Rotaria</taxon>
    </lineage>
</organism>
<dbReference type="EMBL" id="CAJNRF010014989">
    <property type="protein sequence ID" value="CAF2163689.1"/>
    <property type="molecule type" value="Genomic_DNA"/>
</dbReference>
<dbReference type="EMBL" id="CAJNOW010013577">
    <property type="protein sequence ID" value="CAF1622364.1"/>
    <property type="molecule type" value="Genomic_DNA"/>
</dbReference>
<evidence type="ECO:0000313" key="5">
    <source>
        <dbReference type="EMBL" id="CAF2163689.1"/>
    </source>
</evidence>
<dbReference type="EMBL" id="CAJNOV010009373">
    <property type="protein sequence ID" value="CAF1361097.1"/>
    <property type="molecule type" value="Genomic_DNA"/>
</dbReference>
<dbReference type="Proteomes" id="UP000663887">
    <property type="component" value="Unassembled WGS sequence"/>
</dbReference>
<dbReference type="Proteomes" id="UP000663834">
    <property type="component" value="Unassembled WGS sequence"/>
</dbReference>
<dbReference type="OrthoDB" id="10546566at2759"/>
<proteinExistence type="predicted"/>
<dbReference type="Proteomes" id="UP000663824">
    <property type="component" value="Unassembled WGS sequence"/>
</dbReference>
<dbReference type="AlphaFoldDB" id="A0A815HY08"/>
<sequence length="123" mass="13991">MERDDGDIQTPNTSRSNSINDDETRFLPPIEPINELETQSPEIVDEQLKTMPETQLSVISSSSSDSDTDFVAINKTDLDLEVVSVYFVYCCLAASADCYHMKIRNKWETIWFPTIVSFVSLLF</sequence>
<dbReference type="Proteomes" id="UP000663856">
    <property type="component" value="Unassembled WGS sequence"/>
</dbReference>
<evidence type="ECO:0000313" key="6">
    <source>
        <dbReference type="EMBL" id="CAF2193724.1"/>
    </source>
</evidence>
<name>A0A815HY08_9BILA</name>
<evidence type="ECO:0000313" key="3">
    <source>
        <dbReference type="EMBL" id="CAF1622364.1"/>
    </source>
</evidence>
<comment type="caution">
    <text evidence="2">The sequence shown here is derived from an EMBL/GenBank/DDBJ whole genome shotgun (WGS) entry which is preliminary data.</text>
</comment>
<gene>
    <name evidence="2" type="ORF">CJN711_LOCUS19938</name>
    <name evidence="3" type="ORF">KQP761_LOCUS24840</name>
    <name evidence="4" type="ORF">MBJ925_LOCUS12655</name>
    <name evidence="5" type="ORF">WKI299_LOCUS32468</name>
    <name evidence="6" type="ORF">XDN619_LOCUS32425</name>
</gene>
<reference evidence="2" key="1">
    <citation type="submission" date="2021-02" db="EMBL/GenBank/DDBJ databases">
        <authorList>
            <person name="Nowell W R."/>
        </authorList>
    </citation>
    <scope>NUCLEOTIDE SEQUENCE</scope>
</reference>
<dbReference type="EMBL" id="CAJNRE010005700">
    <property type="protein sequence ID" value="CAF2048828.1"/>
    <property type="molecule type" value="Genomic_DNA"/>
</dbReference>
<dbReference type="EMBL" id="CAJNRG010016181">
    <property type="protein sequence ID" value="CAF2193724.1"/>
    <property type="molecule type" value="Genomic_DNA"/>
</dbReference>
<feature type="compositionally biased region" description="Polar residues" evidence="1">
    <location>
        <begin position="9"/>
        <end position="19"/>
    </location>
</feature>
<evidence type="ECO:0000313" key="2">
    <source>
        <dbReference type="EMBL" id="CAF1361097.1"/>
    </source>
</evidence>
<protein>
    <submittedName>
        <fullName evidence="2">Uncharacterized protein</fullName>
    </submittedName>
</protein>
<evidence type="ECO:0000256" key="1">
    <source>
        <dbReference type="SAM" id="MobiDB-lite"/>
    </source>
</evidence>
<evidence type="ECO:0000313" key="7">
    <source>
        <dbReference type="Proteomes" id="UP000663855"/>
    </source>
</evidence>